<evidence type="ECO:0000256" key="1">
    <source>
        <dbReference type="ARBA" id="ARBA00004194"/>
    </source>
</evidence>
<dbReference type="PANTHER" id="PTHR31444">
    <property type="entry name" value="OS11G0490100 PROTEIN"/>
    <property type="match status" value="1"/>
</dbReference>
<keyword evidence="4 5" id="KW-0472">Membrane</keyword>
<accession>A0A9P0ZS35</accession>
<evidence type="ECO:0000313" key="6">
    <source>
        <dbReference type="EMBL" id="CAH9108511.1"/>
    </source>
</evidence>
<dbReference type="AlphaFoldDB" id="A0A9P0ZS35"/>
<sequence length="296" mass="33454">MRSNTQFTINPNFKFILICFFFIFLMFLIPRSSFPPSLLTLSKQVTPAKKPQQSPGNQEPAESCARGGCGKIPASLANALVHYVANNVTPQQSLKEISVSMRVLQRKSPCNFLVFGLGHDSLMWTALNHGGRTVFLEEDSSWMDETNLRFPFLESYHVVYDTKLTEAEKLIEAGMKEECKVVGDPRESKCRLSLKGLPDIVYETEWDLIMVDAPTGYHSEAPGRMGAIYTAGLIARNRAEGDTDVFVHDVDRDVENKFSMAFLCKGYMIEEEERIRHFTIPSHRSHHIVPFCPTTP</sequence>
<evidence type="ECO:0008006" key="8">
    <source>
        <dbReference type="Google" id="ProtNLM"/>
    </source>
</evidence>
<keyword evidence="7" id="KW-1185">Reference proteome</keyword>
<name>A0A9P0ZS35_CUSEU</name>
<dbReference type="NCBIfam" id="TIGR01627">
    <property type="entry name" value="A_thal_3515"/>
    <property type="match status" value="1"/>
</dbReference>
<dbReference type="GO" id="GO:0045492">
    <property type="term" value="P:xylan biosynthetic process"/>
    <property type="evidence" value="ECO:0007669"/>
    <property type="project" value="InterPro"/>
</dbReference>
<proteinExistence type="predicted"/>
<evidence type="ECO:0000313" key="7">
    <source>
        <dbReference type="Proteomes" id="UP001152484"/>
    </source>
</evidence>
<feature type="transmembrane region" description="Helical" evidence="5">
    <location>
        <begin position="12"/>
        <end position="29"/>
    </location>
</feature>
<dbReference type="Pfam" id="PF21729">
    <property type="entry name" value="IRX15_IRX15L_GXM"/>
    <property type="match status" value="1"/>
</dbReference>
<dbReference type="GO" id="GO:0000139">
    <property type="term" value="C:Golgi membrane"/>
    <property type="evidence" value="ECO:0007669"/>
    <property type="project" value="UniProtKB-SubCell"/>
</dbReference>
<protein>
    <recommendedName>
        <fullName evidence="8">Polysaccharide biosynthesis domain-containing protein</fullName>
    </recommendedName>
</protein>
<organism evidence="6 7">
    <name type="scientific">Cuscuta europaea</name>
    <name type="common">European dodder</name>
    <dbReference type="NCBI Taxonomy" id="41803"/>
    <lineage>
        <taxon>Eukaryota</taxon>
        <taxon>Viridiplantae</taxon>
        <taxon>Streptophyta</taxon>
        <taxon>Embryophyta</taxon>
        <taxon>Tracheophyta</taxon>
        <taxon>Spermatophyta</taxon>
        <taxon>Magnoliopsida</taxon>
        <taxon>eudicotyledons</taxon>
        <taxon>Gunneridae</taxon>
        <taxon>Pentapetalae</taxon>
        <taxon>asterids</taxon>
        <taxon>lamiids</taxon>
        <taxon>Solanales</taxon>
        <taxon>Convolvulaceae</taxon>
        <taxon>Cuscuteae</taxon>
        <taxon>Cuscuta</taxon>
        <taxon>Cuscuta subgen. Cuscuta</taxon>
    </lineage>
</organism>
<evidence type="ECO:0000256" key="2">
    <source>
        <dbReference type="ARBA" id="ARBA00022692"/>
    </source>
</evidence>
<keyword evidence="2 5" id="KW-0812">Transmembrane</keyword>
<keyword evidence="3 5" id="KW-1133">Transmembrane helix</keyword>
<gene>
    <name evidence="6" type="ORF">CEURO_LOCUS18161</name>
</gene>
<dbReference type="Proteomes" id="UP001152484">
    <property type="component" value="Unassembled WGS sequence"/>
</dbReference>
<dbReference type="EMBL" id="CAMAPE010000051">
    <property type="protein sequence ID" value="CAH9108511.1"/>
    <property type="molecule type" value="Genomic_DNA"/>
</dbReference>
<dbReference type="OrthoDB" id="1896682at2759"/>
<evidence type="ECO:0000256" key="5">
    <source>
        <dbReference type="SAM" id="Phobius"/>
    </source>
</evidence>
<evidence type="ECO:0000256" key="3">
    <source>
        <dbReference type="ARBA" id="ARBA00022989"/>
    </source>
</evidence>
<evidence type="ECO:0000256" key="4">
    <source>
        <dbReference type="ARBA" id="ARBA00023136"/>
    </source>
</evidence>
<comment type="caution">
    <text evidence="6">The sequence shown here is derived from an EMBL/GenBank/DDBJ whole genome shotgun (WGS) entry which is preliminary data.</text>
</comment>
<reference evidence="6" key="1">
    <citation type="submission" date="2022-07" db="EMBL/GenBank/DDBJ databases">
        <authorList>
            <person name="Macas J."/>
            <person name="Novak P."/>
            <person name="Neumann P."/>
        </authorList>
    </citation>
    <scope>NUCLEOTIDE SEQUENCE</scope>
</reference>
<comment type="subcellular location">
    <subcellularLocation>
        <location evidence="1">Golgi apparatus membrane</location>
        <topology evidence="1">Single-pass membrane protein</topology>
    </subcellularLocation>
</comment>
<dbReference type="InterPro" id="IPR006514">
    <property type="entry name" value="IRX15/GXM/AGM"/>
</dbReference>